<evidence type="ECO:0000256" key="2">
    <source>
        <dbReference type="ARBA" id="ARBA00001946"/>
    </source>
</evidence>
<protein>
    <recommendedName>
        <fullName evidence="4">adenylate cyclase</fullName>
        <ecNumber evidence="4">4.6.1.1</ecNumber>
    </recommendedName>
</protein>
<dbReference type="InterPro" id="IPR018297">
    <property type="entry name" value="A/G_cyclase_CS"/>
</dbReference>
<feature type="domain" description="Guanylate cyclase" evidence="16">
    <location>
        <begin position="326"/>
        <end position="392"/>
    </location>
</feature>
<evidence type="ECO:0000256" key="4">
    <source>
        <dbReference type="ARBA" id="ARBA00012201"/>
    </source>
</evidence>
<dbReference type="GO" id="GO:0006171">
    <property type="term" value="P:cAMP biosynthetic process"/>
    <property type="evidence" value="ECO:0007669"/>
    <property type="project" value="UniProtKB-KW"/>
</dbReference>
<dbReference type="Gene3D" id="3.30.70.1230">
    <property type="entry name" value="Nucleotide cyclase"/>
    <property type="match status" value="1"/>
</dbReference>
<feature type="transmembrane region" description="Helical" evidence="15">
    <location>
        <begin position="29"/>
        <end position="50"/>
    </location>
</feature>
<dbReference type="GO" id="GO:0046872">
    <property type="term" value="F:metal ion binding"/>
    <property type="evidence" value="ECO:0007669"/>
    <property type="project" value="UniProtKB-KW"/>
</dbReference>
<dbReference type="GO" id="GO:0004016">
    <property type="term" value="F:adenylate cyclase activity"/>
    <property type="evidence" value="ECO:0007669"/>
    <property type="project" value="UniProtKB-EC"/>
</dbReference>
<comment type="cofactor">
    <cofactor evidence="2">
        <name>Mg(2+)</name>
        <dbReference type="ChEBI" id="CHEBI:18420"/>
    </cofactor>
</comment>
<dbReference type="GO" id="GO:0005524">
    <property type="term" value="F:ATP binding"/>
    <property type="evidence" value="ECO:0007669"/>
    <property type="project" value="UniProtKB-KW"/>
</dbReference>
<evidence type="ECO:0000313" key="18">
    <source>
        <dbReference type="Proteomes" id="UP000078200"/>
    </source>
</evidence>
<organism evidence="17 18">
    <name type="scientific">Glossina austeni</name>
    <name type="common">Savannah tsetse fly</name>
    <dbReference type="NCBI Taxonomy" id="7395"/>
    <lineage>
        <taxon>Eukaryota</taxon>
        <taxon>Metazoa</taxon>
        <taxon>Ecdysozoa</taxon>
        <taxon>Arthropoda</taxon>
        <taxon>Hexapoda</taxon>
        <taxon>Insecta</taxon>
        <taxon>Pterygota</taxon>
        <taxon>Neoptera</taxon>
        <taxon>Endopterygota</taxon>
        <taxon>Diptera</taxon>
        <taxon>Brachycera</taxon>
        <taxon>Muscomorpha</taxon>
        <taxon>Hippoboscoidea</taxon>
        <taxon>Glossinidae</taxon>
        <taxon>Glossina</taxon>
    </lineage>
</organism>
<feature type="transmembrane region" description="Helical" evidence="15">
    <location>
        <begin position="90"/>
        <end position="112"/>
    </location>
</feature>
<dbReference type="InterPro" id="IPR029787">
    <property type="entry name" value="Nucleotide_cyclase"/>
</dbReference>
<dbReference type="SMART" id="SM00044">
    <property type="entry name" value="CYCc"/>
    <property type="match status" value="1"/>
</dbReference>
<accession>A0A1A9UI70</accession>
<evidence type="ECO:0000256" key="5">
    <source>
        <dbReference type="ARBA" id="ARBA00022692"/>
    </source>
</evidence>
<dbReference type="GO" id="GO:0005886">
    <property type="term" value="C:plasma membrane"/>
    <property type="evidence" value="ECO:0007669"/>
    <property type="project" value="TreeGrafter"/>
</dbReference>
<keyword evidence="8" id="KW-0067">ATP-binding</keyword>
<reference evidence="17" key="1">
    <citation type="submission" date="2020-05" db="UniProtKB">
        <authorList>
            <consortium name="EnsemblMetazoa"/>
        </authorList>
    </citation>
    <scope>IDENTIFICATION</scope>
    <source>
        <strain evidence="17">TTRI</strain>
    </source>
</reference>
<dbReference type="CDD" id="cd07302">
    <property type="entry name" value="CHD"/>
    <property type="match status" value="1"/>
</dbReference>
<evidence type="ECO:0000256" key="3">
    <source>
        <dbReference type="ARBA" id="ARBA00004141"/>
    </source>
</evidence>
<keyword evidence="5 15" id="KW-0812">Transmembrane</keyword>
<dbReference type="GO" id="GO:0007189">
    <property type="term" value="P:adenylate cyclase-activating G protein-coupled receptor signaling pathway"/>
    <property type="evidence" value="ECO:0007669"/>
    <property type="project" value="TreeGrafter"/>
</dbReference>
<evidence type="ECO:0000256" key="14">
    <source>
        <dbReference type="RuleBase" id="RU000405"/>
    </source>
</evidence>
<evidence type="ECO:0000256" key="13">
    <source>
        <dbReference type="ARBA" id="ARBA00023239"/>
    </source>
</evidence>
<evidence type="ECO:0000256" key="1">
    <source>
        <dbReference type="ARBA" id="ARBA00001593"/>
    </source>
</evidence>
<dbReference type="PANTHER" id="PTHR45627">
    <property type="entry name" value="ADENYLATE CYCLASE TYPE 1"/>
    <property type="match status" value="1"/>
</dbReference>
<dbReference type="SUPFAM" id="SSF55073">
    <property type="entry name" value="Nucleotide cyclase"/>
    <property type="match status" value="1"/>
</dbReference>
<dbReference type="InterPro" id="IPR001054">
    <property type="entry name" value="A/G_cyclase"/>
</dbReference>
<keyword evidence="7" id="KW-0547">Nucleotide-binding</keyword>
<dbReference type="PROSITE" id="PS50125">
    <property type="entry name" value="GUANYLATE_CYCLASE_2"/>
    <property type="match status" value="1"/>
</dbReference>
<dbReference type="AlphaFoldDB" id="A0A1A9UI70"/>
<name>A0A1A9UI70_GLOAU</name>
<keyword evidence="9" id="KW-0460">Magnesium</keyword>
<evidence type="ECO:0000313" key="17">
    <source>
        <dbReference type="EnsemblMetazoa" id="GAUT005647-PA"/>
    </source>
</evidence>
<evidence type="ECO:0000256" key="12">
    <source>
        <dbReference type="ARBA" id="ARBA00023136"/>
    </source>
</evidence>
<keyword evidence="10 15" id="KW-1133">Transmembrane helix</keyword>
<comment type="catalytic activity">
    <reaction evidence="1">
        <text>ATP = 3',5'-cyclic AMP + diphosphate</text>
        <dbReference type="Rhea" id="RHEA:15389"/>
        <dbReference type="ChEBI" id="CHEBI:30616"/>
        <dbReference type="ChEBI" id="CHEBI:33019"/>
        <dbReference type="ChEBI" id="CHEBI:58165"/>
        <dbReference type="EC" id="4.6.1.1"/>
    </reaction>
</comment>
<feature type="transmembrane region" description="Helical" evidence="15">
    <location>
        <begin position="56"/>
        <end position="78"/>
    </location>
</feature>
<evidence type="ECO:0000256" key="10">
    <source>
        <dbReference type="ARBA" id="ARBA00022989"/>
    </source>
</evidence>
<sequence>MKTLVLCDSSVLENDFEIMMQLVEDGKRALCFNAWTLTQGACLFSALTFAWPCIPFLFSIPISLSLITFNVVTIFSAYSIDYESSVPTNVGLSTEFAHVWSLLVMWCLYLLIGRHITYVCKNNYHGRILHKFVNSNQRQLKREIKESKTTSASIKVLLLNMLPAHVVNMLWKVDAYLKHRVSHEPYYEHHRCVAVMFATVLPDASLTMDLGLQNDIICHFDEVLNMYRSPLKVEKIKIVNGTYMAACGLSSDSTDSIFLSAKKGFIDLRSTQFLRRIANVDIYNFGIQSRATVSERLVHIDRGASWISQQSDEEPEGGKQTVVYRMASFALDLLKSIEELNARLKEQRGLTNPPLSLRVGMSSGEVAAGIVGYTTSHYDIWGNTVNMASRMDSTGVSNRIQVCEHTANILATYDIVCSYRGMTYVKSLGELPTYFIEIDELLNFIYKKEEKNDI</sequence>
<dbReference type="STRING" id="7395.A0A1A9UI70"/>
<evidence type="ECO:0000256" key="9">
    <source>
        <dbReference type="ARBA" id="ARBA00022842"/>
    </source>
</evidence>
<evidence type="ECO:0000256" key="8">
    <source>
        <dbReference type="ARBA" id="ARBA00022840"/>
    </source>
</evidence>
<dbReference type="EC" id="4.6.1.1" evidence="4"/>
<dbReference type="EnsemblMetazoa" id="GAUT005647-RA">
    <property type="protein sequence ID" value="GAUT005647-PA"/>
    <property type="gene ID" value="GAUT005647"/>
</dbReference>
<keyword evidence="13 14" id="KW-0456">Lyase</keyword>
<evidence type="ECO:0000256" key="15">
    <source>
        <dbReference type="SAM" id="Phobius"/>
    </source>
</evidence>
<comment type="similarity">
    <text evidence="14">Belongs to the adenylyl cyclase class-4/guanylyl cyclase family.</text>
</comment>
<evidence type="ECO:0000256" key="7">
    <source>
        <dbReference type="ARBA" id="ARBA00022741"/>
    </source>
</evidence>
<dbReference type="VEuPathDB" id="VectorBase:GAUT005647"/>
<dbReference type="Pfam" id="PF00211">
    <property type="entry name" value="Guanylate_cyc"/>
    <property type="match status" value="1"/>
</dbReference>
<evidence type="ECO:0000259" key="16">
    <source>
        <dbReference type="PROSITE" id="PS50125"/>
    </source>
</evidence>
<proteinExistence type="inferred from homology"/>
<evidence type="ECO:0000256" key="11">
    <source>
        <dbReference type="ARBA" id="ARBA00022998"/>
    </source>
</evidence>
<keyword evidence="12 15" id="KW-0472">Membrane</keyword>
<dbReference type="GO" id="GO:0035556">
    <property type="term" value="P:intracellular signal transduction"/>
    <property type="evidence" value="ECO:0007669"/>
    <property type="project" value="InterPro"/>
</dbReference>
<dbReference type="PANTHER" id="PTHR45627:SF23">
    <property type="entry name" value="AT30656P-RELATED"/>
    <property type="match status" value="1"/>
</dbReference>
<keyword evidence="18" id="KW-1185">Reference proteome</keyword>
<keyword evidence="6" id="KW-0479">Metal-binding</keyword>
<keyword evidence="11" id="KW-0115">cAMP biosynthesis</keyword>
<comment type="subcellular location">
    <subcellularLocation>
        <location evidence="3">Membrane</location>
        <topology evidence="3">Multi-pass membrane protein</topology>
    </subcellularLocation>
</comment>
<dbReference type="PROSITE" id="PS00452">
    <property type="entry name" value="GUANYLATE_CYCLASE_1"/>
    <property type="match status" value="1"/>
</dbReference>
<evidence type="ECO:0000256" key="6">
    <source>
        <dbReference type="ARBA" id="ARBA00022723"/>
    </source>
</evidence>
<dbReference type="Proteomes" id="UP000078200">
    <property type="component" value="Unassembled WGS sequence"/>
</dbReference>